<organism evidence="2 3">
    <name type="scientific">Dendrothele bispora (strain CBS 962.96)</name>
    <dbReference type="NCBI Taxonomy" id="1314807"/>
    <lineage>
        <taxon>Eukaryota</taxon>
        <taxon>Fungi</taxon>
        <taxon>Dikarya</taxon>
        <taxon>Basidiomycota</taxon>
        <taxon>Agaricomycotina</taxon>
        <taxon>Agaricomycetes</taxon>
        <taxon>Agaricomycetidae</taxon>
        <taxon>Agaricales</taxon>
        <taxon>Agaricales incertae sedis</taxon>
        <taxon>Dendrothele</taxon>
    </lineage>
</organism>
<proteinExistence type="predicted"/>
<feature type="domain" description="Beta-glucuronidase C-terminal" evidence="1">
    <location>
        <begin position="134"/>
        <end position="241"/>
    </location>
</feature>
<evidence type="ECO:0000313" key="2">
    <source>
        <dbReference type="EMBL" id="THU99356.1"/>
    </source>
</evidence>
<dbReference type="EMBL" id="ML179121">
    <property type="protein sequence ID" value="THU99356.1"/>
    <property type="molecule type" value="Genomic_DNA"/>
</dbReference>
<gene>
    <name evidence="2" type="ORF">K435DRAFT_777027</name>
</gene>
<dbReference type="OrthoDB" id="2831684at2759"/>
<dbReference type="InterPro" id="IPR052974">
    <property type="entry name" value="GH79_Enzymes"/>
</dbReference>
<dbReference type="PANTHER" id="PTHR36183">
    <property type="entry name" value="BETA-GLUCURONIDASE"/>
    <property type="match status" value="1"/>
</dbReference>
<dbReference type="Pfam" id="PF16862">
    <property type="entry name" value="Glyco_hydro_79C"/>
    <property type="match status" value="1"/>
</dbReference>
<dbReference type="Gene3D" id="3.20.20.80">
    <property type="entry name" value="Glycosidases"/>
    <property type="match status" value="1"/>
</dbReference>
<keyword evidence="3" id="KW-1185">Reference proteome</keyword>
<evidence type="ECO:0000259" key="1">
    <source>
        <dbReference type="Pfam" id="PF16862"/>
    </source>
</evidence>
<protein>
    <recommendedName>
        <fullName evidence="1">Beta-glucuronidase C-terminal domain-containing protein</fullName>
    </recommendedName>
</protein>
<name>A0A4S8MAA2_DENBC</name>
<dbReference type="PANTHER" id="PTHR36183:SF2">
    <property type="entry name" value="BETA-GLUCURONIDASE C-TERMINAL DOMAIN-CONTAINING PROTEIN"/>
    <property type="match status" value="1"/>
</dbReference>
<dbReference type="Proteomes" id="UP000297245">
    <property type="component" value="Unassembled WGS sequence"/>
</dbReference>
<evidence type="ECO:0000313" key="3">
    <source>
        <dbReference type="Proteomes" id="UP000297245"/>
    </source>
</evidence>
<accession>A0A4S8MAA2</accession>
<reference evidence="2 3" key="1">
    <citation type="journal article" date="2019" name="Nat. Ecol. Evol.">
        <title>Megaphylogeny resolves global patterns of mushroom evolution.</title>
        <authorList>
            <person name="Varga T."/>
            <person name="Krizsan K."/>
            <person name="Foldi C."/>
            <person name="Dima B."/>
            <person name="Sanchez-Garcia M."/>
            <person name="Sanchez-Ramirez S."/>
            <person name="Szollosi G.J."/>
            <person name="Szarkandi J.G."/>
            <person name="Papp V."/>
            <person name="Albert L."/>
            <person name="Andreopoulos W."/>
            <person name="Angelini C."/>
            <person name="Antonin V."/>
            <person name="Barry K.W."/>
            <person name="Bougher N.L."/>
            <person name="Buchanan P."/>
            <person name="Buyck B."/>
            <person name="Bense V."/>
            <person name="Catcheside P."/>
            <person name="Chovatia M."/>
            <person name="Cooper J."/>
            <person name="Damon W."/>
            <person name="Desjardin D."/>
            <person name="Finy P."/>
            <person name="Geml J."/>
            <person name="Haridas S."/>
            <person name="Hughes K."/>
            <person name="Justo A."/>
            <person name="Karasinski D."/>
            <person name="Kautmanova I."/>
            <person name="Kiss B."/>
            <person name="Kocsube S."/>
            <person name="Kotiranta H."/>
            <person name="LaButti K.M."/>
            <person name="Lechner B.E."/>
            <person name="Liimatainen K."/>
            <person name="Lipzen A."/>
            <person name="Lukacs Z."/>
            <person name="Mihaltcheva S."/>
            <person name="Morgado L.N."/>
            <person name="Niskanen T."/>
            <person name="Noordeloos M.E."/>
            <person name="Ohm R.A."/>
            <person name="Ortiz-Santana B."/>
            <person name="Ovrebo C."/>
            <person name="Racz N."/>
            <person name="Riley R."/>
            <person name="Savchenko A."/>
            <person name="Shiryaev A."/>
            <person name="Soop K."/>
            <person name="Spirin V."/>
            <person name="Szebenyi C."/>
            <person name="Tomsovsky M."/>
            <person name="Tulloss R.E."/>
            <person name="Uehling J."/>
            <person name="Grigoriev I.V."/>
            <person name="Vagvolgyi C."/>
            <person name="Papp T."/>
            <person name="Martin F.M."/>
            <person name="Miettinen O."/>
            <person name="Hibbett D.S."/>
            <person name="Nagy L.G."/>
        </authorList>
    </citation>
    <scope>NUCLEOTIDE SEQUENCE [LARGE SCALE GENOMIC DNA]</scope>
    <source>
        <strain evidence="2 3">CBS 962.96</strain>
    </source>
</reference>
<dbReference type="InterPro" id="IPR031728">
    <property type="entry name" value="GlcAase_C"/>
</dbReference>
<dbReference type="AlphaFoldDB" id="A0A4S8MAA2"/>
<sequence length="244" mass="26669">MNHAAIVANLSQVIDDIAFLQSSRSTENIDFVLGETNIDFVNLNMDQFEGVLGSALWTIDYILYGAFLNIKRMNLHQGTTFGYAAWQPVPVNETHPKVRAPFYGLKFAAEALGKHQGPTQILPIDLRQPHLSVYAIYESQQLARIAIVNFLEWNATHVDGPRPVDEIKIDLGRRTHVARTRTLTAPAGASADSDITFGGVMWNFTTGGLPVRIPHVPGEQIVRVGGDGIATVKIGASEALLLSV</sequence>